<sequence>MFDIIKFLAKQNLALRGHIENDTSTNRGNFLELVHLIAKYDPVLREHLVRSKMCGKISIPYMSPQIQNEFIAILGNNVRQHIIGQIKKAKYYSIIFDSTPDLSHKDQTSQVLRYVVIENEEVNVVESFIDFIETKDKTAEGISNMILNKLQTDDLDISNCRGQAYDNAAVMAGKHSGVQQRIKNPKVEFVPCSNHSLNLVCLHAASVEGLDLRLCAQKVNALQIILIEKREEWADCAVSYAKNMCEELGISIEPRRIRRKHIFDDGSRDADLSCENKLRRKLFSSLDRIIVEIRERFQQLQKLTDKFAYLSPAILLDPDDTKCNLDYASVEIDEQDFMLERHRLRTFVAATGNENKLINADSLELLKFIVKSKLEDALPNILIMLRIFFTVAISNASCERRLVL</sequence>
<evidence type="ECO:0000313" key="3">
    <source>
        <dbReference type="Proteomes" id="UP000814243"/>
    </source>
</evidence>
<proteinExistence type="predicted"/>
<dbReference type="InterPro" id="IPR012337">
    <property type="entry name" value="RNaseH-like_sf"/>
</dbReference>
<dbReference type="SUPFAM" id="SSF53098">
    <property type="entry name" value="Ribonuclease H-like"/>
    <property type="match status" value="1"/>
</dbReference>
<dbReference type="AlphaFoldDB" id="A0A922ML39"/>
<feature type="domain" description="DUF4371" evidence="1">
    <location>
        <begin position="3"/>
        <end position="177"/>
    </location>
</feature>
<dbReference type="Proteomes" id="UP000814243">
    <property type="component" value="Unassembled WGS sequence"/>
</dbReference>
<dbReference type="PANTHER" id="PTHR45749:SF21">
    <property type="entry name" value="DUF4371 DOMAIN-CONTAINING PROTEIN"/>
    <property type="match status" value="1"/>
</dbReference>
<dbReference type="Pfam" id="PF14291">
    <property type="entry name" value="DUF4371"/>
    <property type="match status" value="1"/>
</dbReference>
<protein>
    <recommendedName>
        <fullName evidence="1">DUF4371 domain-containing protein</fullName>
    </recommendedName>
</protein>
<evidence type="ECO:0000259" key="1">
    <source>
        <dbReference type="Pfam" id="PF14291"/>
    </source>
</evidence>
<name>A0A922ML39_SPOEX</name>
<evidence type="ECO:0000313" key="2">
    <source>
        <dbReference type="EMBL" id="KAH9638834.1"/>
    </source>
</evidence>
<gene>
    <name evidence="2" type="ORF">HF086_012787</name>
</gene>
<dbReference type="PANTHER" id="PTHR45749">
    <property type="match status" value="1"/>
</dbReference>
<accession>A0A922ML39</accession>
<organism evidence="2 3">
    <name type="scientific">Spodoptera exigua</name>
    <name type="common">Beet armyworm</name>
    <name type="synonym">Noctua fulgens</name>
    <dbReference type="NCBI Taxonomy" id="7107"/>
    <lineage>
        <taxon>Eukaryota</taxon>
        <taxon>Metazoa</taxon>
        <taxon>Ecdysozoa</taxon>
        <taxon>Arthropoda</taxon>
        <taxon>Hexapoda</taxon>
        <taxon>Insecta</taxon>
        <taxon>Pterygota</taxon>
        <taxon>Neoptera</taxon>
        <taxon>Endopterygota</taxon>
        <taxon>Lepidoptera</taxon>
        <taxon>Glossata</taxon>
        <taxon>Ditrysia</taxon>
        <taxon>Noctuoidea</taxon>
        <taxon>Noctuidae</taxon>
        <taxon>Amphipyrinae</taxon>
        <taxon>Spodoptera</taxon>
    </lineage>
</organism>
<dbReference type="EMBL" id="JACEFF010000368">
    <property type="protein sequence ID" value="KAH9638834.1"/>
    <property type="molecule type" value="Genomic_DNA"/>
</dbReference>
<reference evidence="2" key="1">
    <citation type="journal article" date="2021" name="G3 (Bethesda)">
        <title>Genome and transcriptome analysis of the beet armyworm Spodoptera exigua reveals targets for pest control. .</title>
        <authorList>
            <person name="Simon S."/>
            <person name="Breeschoten T."/>
            <person name="Jansen H.J."/>
            <person name="Dirks R.P."/>
            <person name="Schranz M.E."/>
            <person name="Ros V.I.D."/>
        </authorList>
    </citation>
    <scope>NUCLEOTIDE SEQUENCE</scope>
    <source>
        <strain evidence="2">TB_SE_WUR_2020</strain>
    </source>
</reference>
<comment type="caution">
    <text evidence="2">The sequence shown here is derived from an EMBL/GenBank/DDBJ whole genome shotgun (WGS) entry which is preliminary data.</text>
</comment>
<dbReference type="InterPro" id="IPR025398">
    <property type="entry name" value="DUF4371"/>
</dbReference>